<dbReference type="RefSeq" id="WP_162318745.1">
    <property type="nucleotide sequence ID" value="NZ_JAHQXF010000003.1"/>
</dbReference>
<dbReference type="PANTHER" id="PTHR40137">
    <property type="entry name" value="PROTEIN GVPK 1"/>
    <property type="match status" value="1"/>
</dbReference>
<accession>A0A8J8C583</accession>
<dbReference type="OrthoDB" id="306492at2157"/>
<comment type="similarity">
    <text evidence="3">Belongs to the gas vesicle GvpK family.</text>
</comment>
<keyword evidence="1" id="KW-0304">Gas vesicle</keyword>
<feature type="compositionally biased region" description="Low complexity" evidence="4">
    <location>
        <begin position="97"/>
        <end position="110"/>
    </location>
</feature>
<evidence type="ECO:0000256" key="1">
    <source>
        <dbReference type="ARBA" id="ARBA00022987"/>
    </source>
</evidence>
<evidence type="ECO:0000256" key="4">
    <source>
        <dbReference type="SAM" id="MobiDB-lite"/>
    </source>
</evidence>
<keyword evidence="6" id="KW-1185">Reference proteome</keyword>
<sequence>MTTIDIDGEDASDGLLSLVVAVVELLVEAMEREAIRRMESGKLSDEQIEQLGRQLQAIEAEIDDIKETSDIENDVDNVRSELDGLVDDALRMIDTEAATAGTGRGTVADTPTAADDGGQR</sequence>
<organism evidence="5 6">
    <name type="scientific">Haloarcula limicola</name>
    <dbReference type="NCBI Taxonomy" id="1429915"/>
    <lineage>
        <taxon>Archaea</taxon>
        <taxon>Methanobacteriati</taxon>
        <taxon>Methanobacteriota</taxon>
        <taxon>Stenosarchaea group</taxon>
        <taxon>Halobacteria</taxon>
        <taxon>Halobacteriales</taxon>
        <taxon>Haloarculaceae</taxon>
        <taxon>Haloarcula</taxon>
    </lineage>
</organism>
<evidence type="ECO:0000256" key="3">
    <source>
        <dbReference type="ARBA" id="ARBA00035659"/>
    </source>
</evidence>
<dbReference type="AlphaFoldDB" id="A0A8J8C583"/>
<evidence type="ECO:0000313" key="6">
    <source>
        <dbReference type="Proteomes" id="UP000766550"/>
    </source>
</evidence>
<proteinExistence type="inferred from homology"/>
<gene>
    <name evidence="5" type="ORF">KTS45_17750</name>
</gene>
<feature type="region of interest" description="Disordered" evidence="4">
    <location>
        <begin position="97"/>
        <end position="120"/>
    </location>
</feature>
<dbReference type="GO" id="GO:0031412">
    <property type="term" value="P:gas vesicle organization"/>
    <property type="evidence" value="ECO:0007669"/>
    <property type="project" value="InterPro"/>
</dbReference>
<name>A0A8J8C583_9EURY</name>
<dbReference type="EMBL" id="JAHQXF010000003">
    <property type="protein sequence ID" value="MBV0926052.1"/>
    <property type="molecule type" value="Genomic_DNA"/>
</dbReference>
<reference evidence="5 6" key="1">
    <citation type="submission" date="2021-06" db="EMBL/GenBank/DDBJ databases">
        <title>New haloarchaea isolates fom saline soil.</title>
        <authorList>
            <person name="Duran-Viseras A."/>
            <person name="Sanchez-Porro C.S."/>
            <person name="Ventosa A."/>
        </authorList>
    </citation>
    <scope>NUCLEOTIDE SEQUENCE [LARGE SCALE GENOMIC DNA]</scope>
    <source>
        <strain evidence="5 6">JCM 183640</strain>
    </source>
</reference>
<dbReference type="Proteomes" id="UP000766550">
    <property type="component" value="Unassembled WGS sequence"/>
</dbReference>
<dbReference type="GO" id="GO:0031411">
    <property type="term" value="C:gas vesicle"/>
    <property type="evidence" value="ECO:0007669"/>
    <property type="project" value="UniProtKB-SubCell"/>
</dbReference>
<evidence type="ECO:0000256" key="2">
    <source>
        <dbReference type="ARBA" id="ARBA00035108"/>
    </source>
</evidence>
<protein>
    <submittedName>
        <fullName evidence="5">Gas vesicle protein K</fullName>
    </submittedName>
</protein>
<comment type="caution">
    <text evidence="5">The sequence shown here is derived from an EMBL/GenBank/DDBJ whole genome shotgun (WGS) entry which is preliminary data.</text>
</comment>
<dbReference type="Pfam" id="PF05121">
    <property type="entry name" value="GvpK"/>
    <property type="match status" value="1"/>
</dbReference>
<dbReference type="InterPro" id="IPR007805">
    <property type="entry name" value="GvpK"/>
</dbReference>
<dbReference type="PANTHER" id="PTHR40137:SF2">
    <property type="entry name" value="PROTEIN GVPK 1"/>
    <property type="match status" value="1"/>
</dbReference>
<comment type="subcellular location">
    <subcellularLocation>
        <location evidence="2">Gas vesicle</location>
    </subcellularLocation>
</comment>
<evidence type="ECO:0000313" key="5">
    <source>
        <dbReference type="EMBL" id="MBV0926052.1"/>
    </source>
</evidence>